<gene>
    <name evidence="4" type="primary">LOC115632934</name>
</gene>
<evidence type="ECO:0000313" key="4">
    <source>
        <dbReference type="RefSeq" id="XP_030386087.1"/>
    </source>
</evidence>
<dbReference type="GeneID" id="115632934"/>
<proteinExistence type="predicted"/>
<dbReference type="RefSeq" id="XP_030386087.1">
    <property type="nucleotide sequence ID" value="XM_030530227.1"/>
</dbReference>
<evidence type="ECO:0000313" key="3">
    <source>
        <dbReference type="Proteomes" id="UP000504634"/>
    </source>
</evidence>
<keyword evidence="2" id="KW-0732">Signal</keyword>
<organism evidence="3 4">
    <name type="scientific">Drosophila lebanonensis</name>
    <name type="common">Fruit fly</name>
    <name type="synonym">Scaptodrosophila lebanonensis</name>
    <dbReference type="NCBI Taxonomy" id="7225"/>
    <lineage>
        <taxon>Eukaryota</taxon>
        <taxon>Metazoa</taxon>
        <taxon>Ecdysozoa</taxon>
        <taxon>Arthropoda</taxon>
        <taxon>Hexapoda</taxon>
        <taxon>Insecta</taxon>
        <taxon>Pterygota</taxon>
        <taxon>Neoptera</taxon>
        <taxon>Endopterygota</taxon>
        <taxon>Diptera</taxon>
        <taxon>Brachycera</taxon>
        <taxon>Muscomorpha</taxon>
        <taxon>Ephydroidea</taxon>
        <taxon>Drosophilidae</taxon>
        <taxon>Scaptodrosophila</taxon>
    </lineage>
</organism>
<dbReference type="AlphaFoldDB" id="A0A6J2UG50"/>
<feature type="chain" id="PRO_5027043256" evidence="2">
    <location>
        <begin position="28"/>
        <end position="113"/>
    </location>
</feature>
<feature type="compositionally biased region" description="Polar residues" evidence="1">
    <location>
        <begin position="66"/>
        <end position="85"/>
    </location>
</feature>
<dbReference type="OrthoDB" id="7883053at2759"/>
<sequence>MFQPKGLAFYFTCLLLCLTTFNCLCQALPLDELSREDDRFNEISSELDRRIIPEVDRIFSSAEEPTATSENPNNALQKSEGPTSEASKHAHSMLASMMSFVSSALHFGRRLVR</sequence>
<feature type="region of interest" description="Disordered" evidence="1">
    <location>
        <begin position="62"/>
        <end position="90"/>
    </location>
</feature>
<reference evidence="4" key="1">
    <citation type="submission" date="2025-08" db="UniProtKB">
        <authorList>
            <consortium name="RefSeq"/>
        </authorList>
    </citation>
    <scope>IDENTIFICATION</scope>
    <source>
        <strain evidence="4">11010-0011.00</strain>
        <tissue evidence="4">Whole body</tissue>
    </source>
</reference>
<feature type="signal peptide" evidence="2">
    <location>
        <begin position="1"/>
        <end position="27"/>
    </location>
</feature>
<accession>A0A6J2UG50</accession>
<name>A0A6J2UG50_DROLE</name>
<dbReference type="Proteomes" id="UP000504634">
    <property type="component" value="Unplaced"/>
</dbReference>
<keyword evidence="3" id="KW-1185">Reference proteome</keyword>
<evidence type="ECO:0000256" key="1">
    <source>
        <dbReference type="SAM" id="MobiDB-lite"/>
    </source>
</evidence>
<protein>
    <submittedName>
        <fullName evidence="4">Uncharacterized protein LOC115632934</fullName>
    </submittedName>
</protein>
<evidence type="ECO:0000256" key="2">
    <source>
        <dbReference type="SAM" id="SignalP"/>
    </source>
</evidence>